<sequence>MVARVDGLRRFGYLLTGDWHRAEDAVQTALTKLYVVWTRASKLNTEAYVRRILVNVVNEDRRRAWFRRERVSQALPEPPPAASADAGAVRLTVLSALARLPTRQRAVVVLRFWEDRSVEQTAEILRCSPGTVKSQSARGLEKLRGLLEEVESTRAEGVVA</sequence>
<dbReference type="SUPFAM" id="SSF88946">
    <property type="entry name" value="Sigma2 domain of RNA polymerase sigma factors"/>
    <property type="match status" value="1"/>
</dbReference>
<keyword evidence="4" id="KW-0238">DNA-binding</keyword>
<name>A0A841FD41_9ACTN</name>
<protein>
    <submittedName>
        <fullName evidence="7">RNA polymerase sigma-70 factor (Sigma-E family)</fullName>
    </submittedName>
</protein>
<evidence type="ECO:0000313" key="7">
    <source>
        <dbReference type="EMBL" id="MBB6033345.1"/>
    </source>
</evidence>
<evidence type="ECO:0000256" key="2">
    <source>
        <dbReference type="ARBA" id="ARBA00023015"/>
    </source>
</evidence>
<dbReference type="PANTHER" id="PTHR43133:SF50">
    <property type="entry name" value="ECF RNA POLYMERASE SIGMA FACTOR SIGM"/>
    <property type="match status" value="1"/>
</dbReference>
<evidence type="ECO:0000259" key="6">
    <source>
        <dbReference type="Pfam" id="PF08281"/>
    </source>
</evidence>
<dbReference type="Gene3D" id="1.10.1740.10">
    <property type="match status" value="1"/>
</dbReference>
<dbReference type="NCBIfam" id="TIGR02983">
    <property type="entry name" value="SigE-fam_strep"/>
    <property type="match status" value="1"/>
</dbReference>
<dbReference type="GO" id="GO:0003677">
    <property type="term" value="F:DNA binding"/>
    <property type="evidence" value="ECO:0007669"/>
    <property type="project" value="UniProtKB-KW"/>
</dbReference>
<evidence type="ECO:0000256" key="4">
    <source>
        <dbReference type="ARBA" id="ARBA00023125"/>
    </source>
</evidence>
<evidence type="ECO:0000256" key="1">
    <source>
        <dbReference type="ARBA" id="ARBA00010641"/>
    </source>
</evidence>
<comment type="similarity">
    <text evidence="1">Belongs to the sigma-70 factor family. ECF subfamily.</text>
</comment>
<dbReference type="NCBIfam" id="TIGR02937">
    <property type="entry name" value="sigma70-ECF"/>
    <property type="match status" value="1"/>
</dbReference>
<comment type="caution">
    <text evidence="7">The sequence shown here is derived from an EMBL/GenBank/DDBJ whole genome shotgun (WGS) entry which is preliminary data.</text>
</comment>
<dbReference type="Proteomes" id="UP000548476">
    <property type="component" value="Unassembled WGS sequence"/>
</dbReference>
<dbReference type="InterPro" id="IPR013324">
    <property type="entry name" value="RNA_pol_sigma_r3/r4-like"/>
</dbReference>
<evidence type="ECO:0000256" key="3">
    <source>
        <dbReference type="ARBA" id="ARBA00023082"/>
    </source>
</evidence>
<dbReference type="GO" id="GO:0016987">
    <property type="term" value="F:sigma factor activity"/>
    <property type="evidence" value="ECO:0007669"/>
    <property type="project" value="UniProtKB-KW"/>
</dbReference>
<dbReference type="Pfam" id="PF08281">
    <property type="entry name" value="Sigma70_r4_2"/>
    <property type="match status" value="1"/>
</dbReference>
<dbReference type="AlphaFoldDB" id="A0A841FD41"/>
<keyword evidence="3" id="KW-0731">Sigma factor</keyword>
<dbReference type="EMBL" id="JACHGT010000002">
    <property type="protein sequence ID" value="MBB6033345.1"/>
    <property type="molecule type" value="Genomic_DNA"/>
</dbReference>
<dbReference type="CDD" id="cd06171">
    <property type="entry name" value="Sigma70_r4"/>
    <property type="match status" value="1"/>
</dbReference>
<keyword evidence="2" id="KW-0805">Transcription regulation</keyword>
<evidence type="ECO:0000256" key="5">
    <source>
        <dbReference type="ARBA" id="ARBA00023163"/>
    </source>
</evidence>
<keyword evidence="5" id="KW-0804">Transcription</keyword>
<dbReference type="InterPro" id="IPR014284">
    <property type="entry name" value="RNA_pol_sigma-70_dom"/>
</dbReference>
<dbReference type="InterPro" id="IPR013325">
    <property type="entry name" value="RNA_pol_sigma_r2"/>
</dbReference>
<dbReference type="InterPro" id="IPR036388">
    <property type="entry name" value="WH-like_DNA-bd_sf"/>
</dbReference>
<keyword evidence="8" id="KW-1185">Reference proteome</keyword>
<accession>A0A841FD41</accession>
<gene>
    <name evidence="7" type="ORF">HNR73_001192</name>
</gene>
<dbReference type="Gene3D" id="1.10.10.10">
    <property type="entry name" value="Winged helix-like DNA-binding domain superfamily/Winged helix DNA-binding domain"/>
    <property type="match status" value="1"/>
</dbReference>
<proteinExistence type="inferred from homology"/>
<feature type="domain" description="RNA polymerase sigma factor 70 region 4 type 2" evidence="6">
    <location>
        <begin position="92"/>
        <end position="143"/>
    </location>
</feature>
<dbReference type="SUPFAM" id="SSF88659">
    <property type="entry name" value="Sigma3 and sigma4 domains of RNA polymerase sigma factors"/>
    <property type="match status" value="1"/>
</dbReference>
<dbReference type="InterPro" id="IPR014325">
    <property type="entry name" value="RNA_pol_sigma-E_actinobac"/>
</dbReference>
<dbReference type="PANTHER" id="PTHR43133">
    <property type="entry name" value="RNA POLYMERASE ECF-TYPE SIGMA FACTO"/>
    <property type="match status" value="1"/>
</dbReference>
<dbReference type="InterPro" id="IPR013249">
    <property type="entry name" value="RNA_pol_sigma70_r4_t2"/>
</dbReference>
<reference evidence="7 8" key="1">
    <citation type="submission" date="2020-08" db="EMBL/GenBank/DDBJ databases">
        <title>Genomic Encyclopedia of Type Strains, Phase IV (KMG-IV): sequencing the most valuable type-strain genomes for metagenomic binning, comparative biology and taxonomic classification.</title>
        <authorList>
            <person name="Goeker M."/>
        </authorList>
    </citation>
    <scope>NUCLEOTIDE SEQUENCE [LARGE SCALE GENOMIC DNA]</scope>
    <source>
        <strain evidence="7 8">YIM 65646</strain>
    </source>
</reference>
<organism evidence="7 8">
    <name type="scientific">Phytomonospora endophytica</name>
    <dbReference type="NCBI Taxonomy" id="714109"/>
    <lineage>
        <taxon>Bacteria</taxon>
        <taxon>Bacillati</taxon>
        <taxon>Actinomycetota</taxon>
        <taxon>Actinomycetes</taxon>
        <taxon>Micromonosporales</taxon>
        <taxon>Micromonosporaceae</taxon>
        <taxon>Phytomonospora</taxon>
    </lineage>
</organism>
<dbReference type="GO" id="GO:0006352">
    <property type="term" value="P:DNA-templated transcription initiation"/>
    <property type="evidence" value="ECO:0007669"/>
    <property type="project" value="InterPro"/>
</dbReference>
<evidence type="ECO:0000313" key="8">
    <source>
        <dbReference type="Proteomes" id="UP000548476"/>
    </source>
</evidence>
<dbReference type="InterPro" id="IPR039425">
    <property type="entry name" value="RNA_pol_sigma-70-like"/>
</dbReference>